<evidence type="ECO:0000313" key="3">
    <source>
        <dbReference type="Proteomes" id="UP000664534"/>
    </source>
</evidence>
<sequence>MPQLMELPNETLEQIMESFFPDDIDSFSVCCKHFYVLSARKFPSHKDMKNHYSRVSYLNVNSRTDHPLRLLQALCENPDRAMYVKNWSMDSVELYNHPKELRDIADDLQEELQTIVNSFTYLTAEEKETWIQRIQSGRPGPAAALAAFMLPCLERLVVDDGHEKLEMLEELMVAAARPGHTPRAKALGKLSHVCLIWDRTFEQDGRSERHFKPFASLIHLSTGLPSMRRFEASGIIDTGDKWPATHSKSTLKQLFLHRCELRPETLRQIIGSIAALQEFSYDFYLEDDTDHLQALKEIVQSLLLSASHSLISLDLTEHWHKSSGSIHACLFIGSLRGFQLLTEIRVEYRMFVENYPQYSVRGVRTHRMIDILPVTTEMVTLTGPMMDKEDVARLVGGLGKHKAKKLPQLEKVRWESTKSIAELKPFKTLFSNVKGIEFILRRMPC</sequence>
<accession>A0A8H3G364</accession>
<feature type="domain" description="F-box" evidence="1">
    <location>
        <begin position="1"/>
        <end position="55"/>
    </location>
</feature>
<name>A0A8H3G364_9LECA</name>
<comment type="caution">
    <text evidence="2">The sequence shown here is derived from an EMBL/GenBank/DDBJ whole genome shotgun (WGS) entry which is preliminary data.</text>
</comment>
<gene>
    <name evidence="2" type="ORF">IMSHALPRED_010330</name>
</gene>
<dbReference type="Proteomes" id="UP000664534">
    <property type="component" value="Unassembled WGS sequence"/>
</dbReference>
<evidence type="ECO:0000259" key="1">
    <source>
        <dbReference type="PROSITE" id="PS50181"/>
    </source>
</evidence>
<dbReference type="PROSITE" id="PS50181">
    <property type="entry name" value="FBOX"/>
    <property type="match status" value="1"/>
</dbReference>
<evidence type="ECO:0000313" key="2">
    <source>
        <dbReference type="EMBL" id="CAF9935748.1"/>
    </source>
</evidence>
<keyword evidence="3" id="KW-1185">Reference proteome</keyword>
<dbReference type="OrthoDB" id="5421601at2759"/>
<dbReference type="InterPro" id="IPR001810">
    <property type="entry name" value="F-box_dom"/>
</dbReference>
<reference evidence="2" key="1">
    <citation type="submission" date="2021-03" db="EMBL/GenBank/DDBJ databases">
        <authorList>
            <person name="Tagirdzhanova G."/>
        </authorList>
    </citation>
    <scope>NUCLEOTIDE SEQUENCE</scope>
</reference>
<dbReference type="EMBL" id="CAJPDT010000086">
    <property type="protein sequence ID" value="CAF9935748.1"/>
    <property type="molecule type" value="Genomic_DNA"/>
</dbReference>
<proteinExistence type="predicted"/>
<organism evidence="2 3">
    <name type="scientific">Imshaugia aleurites</name>
    <dbReference type="NCBI Taxonomy" id="172621"/>
    <lineage>
        <taxon>Eukaryota</taxon>
        <taxon>Fungi</taxon>
        <taxon>Dikarya</taxon>
        <taxon>Ascomycota</taxon>
        <taxon>Pezizomycotina</taxon>
        <taxon>Lecanoromycetes</taxon>
        <taxon>OSLEUM clade</taxon>
        <taxon>Lecanoromycetidae</taxon>
        <taxon>Lecanorales</taxon>
        <taxon>Lecanorineae</taxon>
        <taxon>Parmeliaceae</taxon>
        <taxon>Imshaugia</taxon>
    </lineage>
</organism>
<dbReference type="InterPro" id="IPR056867">
    <property type="entry name" value="LRR_15"/>
</dbReference>
<protein>
    <recommendedName>
        <fullName evidence="1">F-box domain-containing protein</fullName>
    </recommendedName>
</protein>
<dbReference type="AlphaFoldDB" id="A0A8H3G364"/>
<dbReference type="Pfam" id="PF24969">
    <property type="entry name" value="LRR_15"/>
    <property type="match status" value="1"/>
</dbReference>